<feature type="domain" description="Thioredoxin" evidence="6">
    <location>
        <begin position="234"/>
        <end position="372"/>
    </location>
</feature>
<keyword evidence="4" id="KW-0676">Redox-active center</keyword>
<dbReference type="PROSITE" id="PS51352">
    <property type="entry name" value="THIOREDOXIN_2"/>
    <property type="match status" value="1"/>
</dbReference>
<dbReference type="Gene3D" id="3.40.30.10">
    <property type="entry name" value="Glutaredoxin"/>
    <property type="match status" value="1"/>
</dbReference>
<dbReference type="InterPro" id="IPR000866">
    <property type="entry name" value="AhpC/TSA"/>
</dbReference>
<proteinExistence type="predicted"/>
<organism evidence="7 8">
    <name type="scientific">Chitinophaga skermanii</name>
    <dbReference type="NCBI Taxonomy" id="331697"/>
    <lineage>
        <taxon>Bacteria</taxon>
        <taxon>Pseudomonadati</taxon>
        <taxon>Bacteroidota</taxon>
        <taxon>Chitinophagia</taxon>
        <taxon>Chitinophagales</taxon>
        <taxon>Chitinophagaceae</taxon>
        <taxon>Chitinophaga</taxon>
    </lineage>
</organism>
<dbReference type="GO" id="GO:0016209">
    <property type="term" value="F:antioxidant activity"/>
    <property type="evidence" value="ECO:0007669"/>
    <property type="project" value="InterPro"/>
</dbReference>
<dbReference type="Proteomes" id="UP000249547">
    <property type="component" value="Unassembled WGS sequence"/>
</dbReference>
<sequence>MKVIPIMVAVFAIVSSMQAQSTYTIKGNGKLIQDGDKLYLMYRQKGQSYLDSTVAKNHRFSFKGTISGEPFTASIYRNENPQFADIVRESLGVYLEPGTIVVNSKDTLKGATVGGTPLNNTYQLLQNKMQPFRHKYHGARNVDDLTAEERKDTALVHATEKAEIKRFKERVQIELDFAKEHPNSPVSLDVIVRYSGVRMMIDEVEKAYNALLPTLQSSEKGKYVHGMILKTNEIKVGQAMRDFTLKDMEGNIVQLSAFKGQYILLDFWASWCKPCREEHPNLKKLFEQYGAGNFKIVSVSIDERKNDWLAAVAKDQLTWTQLLDNTGTAVAKMYGVTSIPSNVLINPQGIIIKKDLKGGALVDELTSISANL</sequence>
<dbReference type="Pfam" id="PF14289">
    <property type="entry name" value="DUF4369"/>
    <property type="match status" value="1"/>
</dbReference>
<keyword evidence="3" id="KW-1015">Disulfide bond</keyword>
<dbReference type="PANTHER" id="PTHR42852:SF6">
    <property type="entry name" value="THIOL:DISULFIDE INTERCHANGE PROTEIN DSBE"/>
    <property type="match status" value="1"/>
</dbReference>
<dbReference type="EMBL" id="QLLL01000002">
    <property type="protein sequence ID" value="RAJ08658.1"/>
    <property type="molecule type" value="Genomic_DNA"/>
</dbReference>
<evidence type="ECO:0000259" key="6">
    <source>
        <dbReference type="PROSITE" id="PS51352"/>
    </source>
</evidence>
<keyword evidence="8" id="KW-1185">Reference proteome</keyword>
<dbReference type="RefSeq" id="WP_158538548.1">
    <property type="nucleotide sequence ID" value="NZ_QLLL01000002.1"/>
</dbReference>
<evidence type="ECO:0000313" key="7">
    <source>
        <dbReference type="EMBL" id="RAJ08658.1"/>
    </source>
</evidence>
<dbReference type="AlphaFoldDB" id="A0A327QY33"/>
<gene>
    <name evidence="7" type="ORF">LX64_01312</name>
</gene>
<feature type="chain" id="PRO_5016317202" evidence="5">
    <location>
        <begin position="20"/>
        <end position="372"/>
    </location>
</feature>
<keyword evidence="2" id="KW-0201">Cytochrome c-type biogenesis</keyword>
<evidence type="ECO:0000256" key="1">
    <source>
        <dbReference type="ARBA" id="ARBA00004196"/>
    </source>
</evidence>
<keyword evidence="5" id="KW-0732">Signal</keyword>
<dbReference type="OrthoDB" id="1069091at2"/>
<evidence type="ECO:0000313" key="8">
    <source>
        <dbReference type="Proteomes" id="UP000249547"/>
    </source>
</evidence>
<dbReference type="GO" id="GO:0030313">
    <property type="term" value="C:cell envelope"/>
    <property type="evidence" value="ECO:0007669"/>
    <property type="project" value="UniProtKB-SubCell"/>
</dbReference>
<evidence type="ECO:0000256" key="2">
    <source>
        <dbReference type="ARBA" id="ARBA00022748"/>
    </source>
</evidence>
<accession>A0A327QY33</accession>
<dbReference type="GO" id="GO:0016491">
    <property type="term" value="F:oxidoreductase activity"/>
    <property type="evidence" value="ECO:0007669"/>
    <property type="project" value="InterPro"/>
</dbReference>
<reference evidence="7 8" key="1">
    <citation type="submission" date="2018-06" db="EMBL/GenBank/DDBJ databases">
        <title>Genomic Encyclopedia of Archaeal and Bacterial Type Strains, Phase II (KMG-II): from individual species to whole genera.</title>
        <authorList>
            <person name="Goeker M."/>
        </authorList>
    </citation>
    <scope>NUCLEOTIDE SEQUENCE [LARGE SCALE GENOMIC DNA]</scope>
    <source>
        <strain evidence="7 8">DSM 23857</strain>
    </source>
</reference>
<comment type="subcellular location">
    <subcellularLocation>
        <location evidence="1">Cell envelope</location>
    </subcellularLocation>
</comment>
<dbReference type="SUPFAM" id="SSF52833">
    <property type="entry name" value="Thioredoxin-like"/>
    <property type="match status" value="1"/>
</dbReference>
<dbReference type="CDD" id="cd02966">
    <property type="entry name" value="TlpA_like_family"/>
    <property type="match status" value="1"/>
</dbReference>
<evidence type="ECO:0000256" key="4">
    <source>
        <dbReference type="ARBA" id="ARBA00023284"/>
    </source>
</evidence>
<dbReference type="PANTHER" id="PTHR42852">
    <property type="entry name" value="THIOL:DISULFIDE INTERCHANGE PROTEIN DSBE"/>
    <property type="match status" value="1"/>
</dbReference>
<protein>
    <submittedName>
        <fullName evidence="7">Peroxiredoxin</fullName>
    </submittedName>
</protein>
<dbReference type="InterPro" id="IPR050553">
    <property type="entry name" value="Thioredoxin_ResA/DsbE_sf"/>
</dbReference>
<evidence type="ECO:0000256" key="3">
    <source>
        <dbReference type="ARBA" id="ARBA00023157"/>
    </source>
</evidence>
<dbReference type="InterPro" id="IPR036249">
    <property type="entry name" value="Thioredoxin-like_sf"/>
</dbReference>
<dbReference type="InterPro" id="IPR025380">
    <property type="entry name" value="DUF4369"/>
</dbReference>
<comment type="caution">
    <text evidence="7">The sequence shown here is derived from an EMBL/GenBank/DDBJ whole genome shotgun (WGS) entry which is preliminary data.</text>
</comment>
<dbReference type="InterPro" id="IPR013766">
    <property type="entry name" value="Thioredoxin_domain"/>
</dbReference>
<evidence type="ECO:0000256" key="5">
    <source>
        <dbReference type="SAM" id="SignalP"/>
    </source>
</evidence>
<dbReference type="GO" id="GO:0017004">
    <property type="term" value="P:cytochrome complex assembly"/>
    <property type="evidence" value="ECO:0007669"/>
    <property type="project" value="UniProtKB-KW"/>
</dbReference>
<name>A0A327QY33_9BACT</name>
<dbReference type="Pfam" id="PF00578">
    <property type="entry name" value="AhpC-TSA"/>
    <property type="match status" value="1"/>
</dbReference>
<feature type="signal peptide" evidence="5">
    <location>
        <begin position="1"/>
        <end position="19"/>
    </location>
</feature>